<accession>W9KXV8</accession>
<sequence length="292" mass="32686">MDETLECHPFSGLVHSAGNGEKRPYQGALPNPRPMKSKSTRPCLCVSFLGMLRPISIPHSEVKSGPSVASPTWTCPNILIHSPMNLFRCIRAPLTISVLAQGHTSRSVVTAYWVACVDVSWSLTFRVLAQDHPRGLRDPPFICASFLSMLTPILIPHIEVNSGPARARLIRNGEWARGQRKVSQAEEKGRRSGLNIESNAVSMSWRLHVALFRGQAAAFNLLELAKQATFLCQDPGQLHCRSLARPLSRMRKWKASSRMKKRRMELLKADDMEVLAGHNVKLEVEDHDDERQ</sequence>
<name>W9KXV8_FUSOX</name>
<reference evidence="2" key="2">
    <citation type="submission" date="2012-06" db="EMBL/GenBank/DDBJ databases">
        <title>Annotation of the Genome Sequence of Fusarium oxysporum Fo47.</title>
        <authorList>
            <consortium name="The Broad Institute Genomics Platform"/>
            <person name="Ma L.-J."/>
            <person name="Corby-Kistler H."/>
            <person name="Broz K."/>
            <person name="Gale L.R."/>
            <person name="Jonkers W."/>
            <person name="O'Donnell K."/>
            <person name="Ploetz R."/>
            <person name="Steinberg C."/>
            <person name="Schwartz D.C."/>
            <person name="VanEtten H."/>
            <person name="Zhou S."/>
            <person name="Young S.K."/>
            <person name="Zeng Q."/>
            <person name="Gargeya S."/>
            <person name="Fitzgerald M."/>
            <person name="Abouelleil A."/>
            <person name="Alvarado L."/>
            <person name="Chapman S.B."/>
            <person name="Gainer-Dewar J."/>
            <person name="Goldberg J."/>
            <person name="Griggs A."/>
            <person name="Gujja S."/>
            <person name="Hansen M."/>
            <person name="Howarth C."/>
            <person name="Imamovic A."/>
            <person name="Ireland A."/>
            <person name="Larimer J."/>
            <person name="McCowan C."/>
            <person name="Murphy C."/>
            <person name="Pearson M."/>
            <person name="Poon T.W."/>
            <person name="Priest M."/>
            <person name="Roberts A."/>
            <person name="Saif S."/>
            <person name="Shea T."/>
            <person name="Sykes S."/>
            <person name="Wortman J."/>
            <person name="Nusbaum C."/>
            <person name="Birren B."/>
        </authorList>
    </citation>
    <scope>NUCLEOTIDE SEQUENCE</scope>
    <source>
        <strain evidence="2">Fo47</strain>
    </source>
</reference>
<gene>
    <name evidence="2" type="ORF">FOZG_00220</name>
</gene>
<reference evidence="2" key="1">
    <citation type="submission" date="2011-06" db="EMBL/GenBank/DDBJ databases">
        <title>The Genome Sequence of Fusarium oxysporum Fo47.</title>
        <authorList>
            <consortium name="The Broad Institute Genome Sequencing Platform"/>
            <person name="Ma L.-J."/>
            <person name="Gale L.R."/>
            <person name="Schwartz D.C."/>
            <person name="Zhou S."/>
            <person name="Corby-Kistler H."/>
            <person name="Young S.K."/>
            <person name="Zeng Q."/>
            <person name="Gargeya S."/>
            <person name="Fitzgerald M."/>
            <person name="Haas B."/>
            <person name="Abouelleil A."/>
            <person name="Alvarado L."/>
            <person name="Arachchi H.M."/>
            <person name="Berlin A."/>
            <person name="Brown A."/>
            <person name="Chapman S.B."/>
            <person name="Chen Z."/>
            <person name="Dunbar C."/>
            <person name="Freedman E."/>
            <person name="Gearin G."/>
            <person name="Gellesch M."/>
            <person name="Goldberg J."/>
            <person name="Griggs A."/>
            <person name="Gujja S."/>
            <person name="Heiman D."/>
            <person name="Howarth C."/>
            <person name="Larson L."/>
            <person name="Lui A."/>
            <person name="MacDonald P.J.P."/>
            <person name="Mehta T."/>
            <person name="Montmayeur A."/>
            <person name="Murphy C."/>
            <person name="Neiman D."/>
            <person name="Pearson M."/>
            <person name="Priest M."/>
            <person name="Roberts A."/>
            <person name="Saif S."/>
            <person name="Shea T."/>
            <person name="Shenoy N."/>
            <person name="Sisk P."/>
            <person name="Stolte C."/>
            <person name="Sykes S."/>
            <person name="Wortman J."/>
            <person name="Nusbaum C."/>
            <person name="Birren B."/>
        </authorList>
    </citation>
    <scope>NUCLEOTIDE SEQUENCE [LARGE SCALE GENOMIC DNA]</scope>
    <source>
        <strain evidence="2">Fo47</strain>
    </source>
</reference>
<dbReference type="AlphaFoldDB" id="W9KXV8"/>
<dbReference type="Proteomes" id="UP000030766">
    <property type="component" value="Unassembled WGS sequence"/>
</dbReference>
<protein>
    <submittedName>
        <fullName evidence="2">Uncharacterized protein</fullName>
    </submittedName>
</protein>
<organism evidence="2">
    <name type="scientific">Fusarium oxysporum Fo47</name>
    <dbReference type="NCBI Taxonomy" id="660027"/>
    <lineage>
        <taxon>Eukaryota</taxon>
        <taxon>Fungi</taxon>
        <taxon>Dikarya</taxon>
        <taxon>Ascomycota</taxon>
        <taxon>Pezizomycotina</taxon>
        <taxon>Sordariomycetes</taxon>
        <taxon>Hypocreomycetidae</taxon>
        <taxon>Hypocreales</taxon>
        <taxon>Nectriaceae</taxon>
        <taxon>Fusarium</taxon>
        <taxon>Fusarium oxysporum species complex</taxon>
    </lineage>
</organism>
<evidence type="ECO:0000256" key="1">
    <source>
        <dbReference type="SAM" id="MobiDB-lite"/>
    </source>
</evidence>
<dbReference type="VEuPathDB" id="FungiDB:FOZG_00220"/>
<dbReference type="HOGENOM" id="CLU_959899_0_0_1"/>
<feature type="region of interest" description="Disordered" evidence="1">
    <location>
        <begin position="1"/>
        <end position="36"/>
    </location>
</feature>
<dbReference type="EMBL" id="JH717896">
    <property type="protein sequence ID" value="EWZ49261.1"/>
    <property type="molecule type" value="Genomic_DNA"/>
</dbReference>
<proteinExistence type="predicted"/>
<evidence type="ECO:0000313" key="2">
    <source>
        <dbReference type="EMBL" id="EWZ49261.1"/>
    </source>
</evidence>